<keyword evidence="6" id="KW-0411">Iron-sulfur</keyword>
<dbReference type="OrthoDB" id="157380at2"/>
<keyword evidence="2" id="KW-0004">4Fe-4S</keyword>
<dbReference type="GO" id="GO:0051539">
    <property type="term" value="F:4 iron, 4 sulfur cluster binding"/>
    <property type="evidence" value="ECO:0007669"/>
    <property type="project" value="UniProtKB-KW"/>
</dbReference>
<dbReference type="CDD" id="cd01335">
    <property type="entry name" value="Radical_SAM"/>
    <property type="match status" value="1"/>
</dbReference>
<keyword evidence="5" id="KW-0408">Iron</keyword>
<keyword evidence="3" id="KW-0949">S-adenosyl-L-methionine</keyword>
<dbReference type="InterPro" id="IPR007197">
    <property type="entry name" value="rSAM"/>
</dbReference>
<dbReference type="Gene3D" id="3.20.20.70">
    <property type="entry name" value="Aldolase class I"/>
    <property type="match status" value="1"/>
</dbReference>
<evidence type="ECO:0000313" key="8">
    <source>
        <dbReference type="EMBL" id="PPD58682.1"/>
    </source>
</evidence>
<evidence type="ECO:0000256" key="5">
    <source>
        <dbReference type="ARBA" id="ARBA00023004"/>
    </source>
</evidence>
<dbReference type="InterPro" id="IPR058240">
    <property type="entry name" value="rSAM_sf"/>
</dbReference>
<dbReference type="AlphaFoldDB" id="A0A2P5P8Q1"/>
<dbReference type="EMBL" id="JQAN02000006">
    <property type="protein sequence ID" value="PPD58682.1"/>
    <property type="molecule type" value="Genomic_DNA"/>
</dbReference>
<dbReference type="Pfam" id="PF04055">
    <property type="entry name" value="Radical_SAM"/>
    <property type="match status" value="1"/>
</dbReference>
<dbReference type="Proteomes" id="UP000235653">
    <property type="component" value="Unassembled WGS sequence"/>
</dbReference>
<comment type="cofactor">
    <cofactor evidence="1">
        <name>[4Fe-4S] cluster</name>
        <dbReference type="ChEBI" id="CHEBI:49883"/>
    </cofactor>
</comment>
<evidence type="ECO:0000256" key="2">
    <source>
        <dbReference type="ARBA" id="ARBA00022485"/>
    </source>
</evidence>
<protein>
    <submittedName>
        <fullName evidence="8">Radical SAM protein</fullName>
    </submittedName>
</protein>
<dbReference type="PANTHER" id="PTHR30352:SF5">
    <property type="entry name" value="PYRUVATE FORMATE-LYASE 1-ACTIVATING ENZYME"/>
    <property type="match status" value="1"/>
</dbReference>
<dbReference type="PROSITE" id="PS51918">
    <property type="entry name" value="RADICAL_SAM"/>
    <property type="match status" value="1"/>
</dbReference>
<name>A0A2P5P8Q1_9CHLR</name>
<sequence>MDFYNNTSPIGKLSVLCIYHIVYEPTFKSIIFHHWTECNLKCLGCYCKVEKLDFSLLPDWQIRVSTNPPEKAPERLLSLEEALSMTNGLDIDRAIFIGVEPSLDPGMPVLAREMKSKHKTYNILFTNGVTLPDLSNIDEVIFSLKAVTPESYKNYTGGDNRKSMANFRRVYNSGKKLQAEITLIPGVIDADEIEKVARFIALIDNKIPLRITGFIQLSGQAFRAPTGVEVESAATLAKRHLKTVNYLSGEMPRVGTPPIRLF</sequence>
<evidence type="ECO:0000256" key="1">
    <source>
        <dbReference type="ARBA" id="ARBA00001966"/>
    </source>
</evidence>
<dbReference type="PANTHER" id="PTHR30352">
    <property type="entry name" value="PYRUVATE FORMATE-LYASE-ACTIVATING ENZYME"/>
    <property type="match status" value="1"/>
</dbReference>
<keyword evidence="4" id="KW-0479">Metal-binding</keyword>
<dbReference type="SFLD" id="SFLDS00029">
    <property type="entry name" value="Radical_SAM"/>
    <property type="match status" value="1"/>
</dbReference>
<evidence type="ECO:0000256" key="3">
    <source>
        <dbReference type="ARBA" id="ARBA00022691"/>
    </source>
</evidence>
<comment type="caution">
    <text evidence="8">The sequence shown here is derived from an EMBL/GenBank/DDBJ whole genome shotgun (WGS) entry which is preliminary data.</text>
</comment>
<dbReference type="RefSeq" id="WP_102330166.1">
    <property type="nucleotide sequence ID" value="NZ_CP058566.2"/>
</dbReference>
<proteinExistence type="predicted"/>
<evidence type="ECO:0000313" key="9">
    <source>
        <dbReference type="Proteomes" id="UP000235653"/>
    </source>
</evidence>
<dbReference type="InterPro" id="IPR034457">
    <property type="entry name" value="Organic_radical-activating"/>
</dbReference>
<dbReference type="SUPFAM" id="SSF102114">
    <property type="entry name" value="Radical SAM enzymes"/>
    <property type="match status" value="1"/>
</dbReference>
<dbReference type="GO" id="GO:0003824">
    <property type="term" value="F:catalytic activity"/>
    <property type="evidence" value="ECO:0007669"/>
    <property type="project" value="InterPro"/>
</dbReference>
<reference evidence="8 9" key="1">
    <citation type="journal article" date="2017" name="ISME J.">
        <title>Grape pomace compost harbors organohalide-respiring Dehalogenimonas species with novel reductive dehalogenase genes.</title>
        <authorList>
            <person name="Yang Y."/>
            <person name="Higgins S.A."/>
            <person name="Yan J."/>
            <person name="Simsir B."/>
            <person name="Chourey K."/>
            <person name="Iyer R."/>
            <person name="Hettich R.L."/>
            <person name="Baldwin B."/>
            <person name="Ogles D.M."/>
            <person name="Loffler F.E."/>
        </authorList>
    </citation>
    <scope>NUCLEOTIDE SEQUENCE [LARGE SCALE GENOMIC DNA]</scope>
    <source>
        <strain evidence="8 9">GP</strain>
    </source>
</reference>
<evidence type="ECO:0000259" key="7">
    <source>
        <dbReference type="PROSITE" id="PS51918"/>
    </source>
</evidence>
<organism evidence="8 9">
    <name type="scientific">Dehalogenimonas etheniformans</name>
    <dbReference type="NCBI Taxonomy" id="1536648"/>
    <lineage>
        <taxon>Bacteria</taxon>
        <taxon>Bacillati</taxon>
        <taxon>Chloroflexota</taxon>
        <taxon>Dehalococcoidia</taxon>
        <taxon>Dehalococcoidales</taxon>
        <taxon>Dehalococcoidaceae</taxon>
        <taxon>Dehalogenimonas</taxon>
    </lineage>
</organism>
<evidence type="ECO:0000256" key="4">
    <source>
        <dbReference type="ARBA" id="ARBA00022723"/>
    </source>
</evidence>
<feature type="domain" description="Radical SAM core" evidence="7">
    <location>
        <begin position="22"/>
        <end position="253"/>
    </location>
</feature>
<dbReference type="InterPro" id="IPR013785">
    <property type="entry name" value="Aldolase_TIM"/>
</dbReference>
<dbReference type="GO" id="GO:0046872">
    <property type="term" value="F:metal ion binding"/>
    <property type="evidence" value="ECO:0007669"/>
    <property type="project" value="UniProtKB-KW"/>
</dbReference>
<accession>A0A2P5P8Q1</accession>
<evidence type="ECO:0000256" key="6">
    <source>
        <dbReference type="ARBA" id="ARBA00023014"/>
    </source>
</evidence>
<keyword evidence="9" id="KW-1185">Reference proteome</keyword>
<gene>
    <name evidence="8" type="ORF">JP09_002055</name>
</gene>